<dbReference type="SUPFAM" id="SSF54928">
    <property type="entry name" value="RNA-binding domain, RBD"/>
    <property type="match status" value="1"/>
</dbReference>
<evidence type="ECO:0000256" key="7">
    <source>
        <dbReference type="ARBA" id="ARBA00022884"/>
    </source>
</evidence>
<feature type="region of interest" description="Disordered" evidence="9">
    <location>
        <begin position="430"/>
        <end position="474"/>
    </location>
</feature>
<protein>
    <recommendedName>
        <fullName evidence="10">RRM domain-containing protein</fullName>
    </recommendedName>
</protein>
<dbReference type="CDD" id="cd12412">
    <property type="entry name" value="RRM_DAZL_BOULE"/>
    <property type="match status" value="1"/>
</dbReference>
<dbReference type="SMART" id="SM00360">
    <property type="entry name" value="RRM"/>
    <property type="match status" value="1"/>
</dbReference>
<evidence type="ECO:0000313" key="12">
    <source>
        <dbReference type="Proteomes" id="UP000019118"/>
    </source>
</evidence>
<dbReference type="GO" id="GO:0051321">
    <property type="term" value="P:meiotic cell cycle"/>
    <property type="evidence" value="ECO:0007669"/>
    <property type="project" value="UniProtKB-ARBA"/>
</dbReference>
<evidence type="ECO:0000256" key="4">
    <source>
        <dbReference type="ARBA" id="ARBA00022782"/>
    </source>
</evidence>
<dbReference type="PANTHER" id="PTHR11176">
    <property type="entry name" value="BOULE-RELATED"/>
    <property type="match status" value="1"/>
</dbReference>
<dbReference type="GO" id="GO:0070935">
    <property type="term" value="P:3'-UTR-mediated mRNA stabilization"/>
    <property type="evidence" value="ECO:0007669"/>
    <property type="project" value="TreeGrafter"/>
</dbReference>
<proteinExistence type="predicted"/>
<evidence type="ECO:0000256" key="2">
    <source>
        <dbReference type="ARBA" id="ARBA00022473"/>
    </source>
</evidence>
<dbReference type="GO" id="GO:0005737">
    <property type="term" value="C:cytoplasm"/>
    <property type="evidence" value="ECO:0007669"/>
    <property type="project" value="UniProtKB-SubCell"/>
</dbReference>
<dbReference type="Gene3D" id="3.30.70.330">
    <property type="match status" value="1"/>
</dbReference>
<evidence type="ECO:0000256" key="1">
    <source>
        <dbReference type="ARBA" id="ARBA00004496"/>
    </source>
</evidence>
<keyword evidence="5" id="KW-0810">Translation regulation</keyword>
<dbReference type="InterPro" id="IPR034988">
    <property type="entry name" value="DAZ_BOULE_RRM"/>
</dbReference>
<evidence type="ECO:0000259" key="10">
    <source>
        <dbReference type="PROSITE" id="PS50102"/>
    </source>
</evidence>
<keyword evidence="7 8" id="KW-0694">RNA-binding</keyword>
<keyword evidence="3" id="KW-0963">Cytoplasm</keyword>
<feature type="domain" description="RRM" evidence="10">
    <location>
        <begin position="71"/>
        <end position="148"/>
    </location>
</feature>
<dbReference type="InterPro" id="IPR035979">
    <property type="entry name" value="RBD_domain_sf"/>
</dbReference>
<comment type="subcellular location">
    <subcellularLocation>
        <location evidence="1">Cytoplasm</location>
    </subcellularLocation>
</comment>
<dbReference type="Pfam" id="PF00076">
    <property type="entry name" value="RRM_1"/>
    <property type="match status" value="1"/>
</dbReference>
<organism evidence="11 12">
    <name type="scientific">Dendroctonus ponderosae</name>
    <name type="common">Mountain pine beetle</name>
    <dbReference type="NCBI Taxonomy" id="77166"/>
    <lineage>
        <taxon>Eukaryota</taxon>
        <taxon>Metazoa</taxon>
        <taxon>Ecdysozoa</taxon>
        <taxon>Arthropoda</taxon>
        <taxon>Hexapoda</taxon>
        <taxon>Insecta</taxon>
        <taxon>Pterygota</taxon>
        <taxon>Neoptera</taxon>
        <taxon>Endopterygota</taxon>
        <taxon>Coleoptera</taxon>
        <taxon>Polyphaga</taxon>
        <taxon>Cucujiformia</taxon>
        <taxon>Curculionidae</taxon>
        <taxon>Scolytinae</taxon>
        <taxon>Dendroctonus</taxon>
    </lineage>
</organism>
<dbReference type="InterPro" id="IPR000504">
    <property type="entry name" value="RRM_dom"/>
</dbReference>
<dbReference type="PROSITE" id="PS50102">
    <property type="entry name" value="RRM"/>
    <property type="match status" value="1"/>
</dbReference>
<dbReference type="GO" id="GO:0030154">
    <property type="term" value="P:cell differentiation"/>
    <property type="evidence" value="ECO:0007669"/>
    <property type="project" value="UniProtKB-KW"/>
</dbReference>
<keyword evidence="12" id="KW-1185">Reference proteome</keyword>
<dbReference type="GO" id="GO:0007283">
    <property type="term" value="P:spermatogenesis"/>
    <property type="evidence" value="ECO:0007669"/>
    <property type="project" value="UniProtKB-KW"/>
</dbReference>
<evidence type="ECO:0000256" key="8">
    <source>
        <dbReference type="PROSITE-ProRule" id="PRU00176"/>
    </source>
</evidence>
<dbReference type="GO" id="GO:0045948">
    <property type="term" value="P:positive regulation of translational initiation"/>
    <property type="evidence" value="ECO:0007669"/>
    <property type="project" value="TreeGrafter"/>
</dbReference>
<feature type="region of interest" description="Disordered" evidence="9">
    <location>
        <begin position="28"/>
        <end position="61"/>
    </location>
</feature>
<keyword evidence="6" id="KW-0744">Spermatogenesis</keyword>
<dbReference type="AlphaFoldDB" id="A0AAR5Q822"/>
<evidence type="ECO:0000256" key="6">
    <source>
        <dbReference type="ARBA" id="ARBA00022871"/>
    </source>
</evidence>
<evidence type="ECO:0000256" key="5">
    <source>
        <dbReference type="ARBA" id="ARBA00022845"/>
    </source>
</evidence>
<dbReference type="GO" id="GO:0008494">
    <property type="term" value="F:translation activator activity"/>
    <property type="evidence" value="ECO:0007669"/>
    <property type="project" value="TreeGrafter"/>
</dbReference>
<dbReference type="PANTHER" id="PTHR11176:SF57">
    <property type="entry name" value="PROTEIN BOULE"/>
    <property type="match status" value="1"/>
</dbReference>
<feature type="compositionally biased region" description="Pro residues" evidence="9">
    <location>
        <begin position="458"/>
        <end position="470"/>
    </location>
</feature>
<dbReference type="FunFam" id="3.30.70.330:FF:000167">
    <property type="entry name" value="protein boule-like isoform X1"/>
    <property type="match status" value="1"/>
</dbReference>
<dbReference type="EnsemblMetazoa" id="XM_019913820.1">
    <property type="protein sequence ID" value="XP_019769379.1"/>
    <property type="gene ID" value="LOC109543892"/>
</dbReference>
<evidence type="ECO:0000256" key="9">
    <source>
        <dbReference type="SAM" id="MobiDB-lite"/>
    </source>
</evidence>
<dbReference type="Proteomes" id="UP000019118">
    <property type="component" value="Unassembled WGS sequence"/>
</dbReference>
<reference evidence="12" key="1">
    <citation type="journal article" date="2013" name="Genome Biol.">
        <title>Draft genome of the mountain pine beetle, Dendroctonus ponderosae Hopkins, a major forest pest.</title>
        <authorList>
            <person name="Keeling C.I."/>
            <person name="Yuen M.M."/>
            <person name="Liao N.Y."/>
            <person name="Docking T.R."/>
            <person name="Chan S.K."/>
            <person name="Taylor G.A."/>
            <person name="Palmquist D.L."/>
            <person name="Jackman S.D."/>
            <person name="Nguyen A."/>
            <person name="Li M."/>
            <person name="Henderson H."/>
            <person name="Janes J.K."/>
            <person name="Zhao Y."/>
            <person name="Pandoh P."/>
            <person name="Moore R."/>
            <person name="Sperling F.A."/>
            <person name="Huber D.P."/>
            <person name="Birol I."/>
            <person name="Jones S.J."/>
            <person name="Bohlmann J."/>
        </authorList>
    </citation>
    <scope>NUCLEOTIDE SEQUENCE</scope>
</reference>
<keyword evidence="2" id="KW-0217">Developmental protein</keyword>
<accession>A0AAR5Q822</accession>
<name>A0AAR5Q822_DENPD</name>
<keyword evidence="4" id="KW-0221">Differentiation</keyword>
<dbReference type="EnsemblMetazoa" id="XM_019913805.1">
    <property type="protein sequence ID" value="XP_019769364.1"/>
    <property type="gene ID" value="LOC109543879"/>
</dbReference>
<feature type="region of interest" description="Disordered" evidence="9">
    <location>
        <begin position="148"/>
        <end position="178"/>
    </location>
</feature>
<feature type="compositionally biased region" description="Pro residues" evidence="9">
    <location>
        <begin position="295"/>
        <end position="305"/>
    </location>
</feature>
<dbReference type="GO" id="GO:0003730">
    <property type="term" value="F:mRNA 3'-UTR binding"/>
    <property type="evidence" value="ECO:0007669"/>
    <property type="project" value="TreeGrafter"/>
</dbReference>
<dbReference type="InterPro" id="IPR012677">
    <property type="entry name" value="Nucleotide-bd_a/b_plait_sf"/>
</dbReference>
<reference evidence="11" key="2">
    <citation type="submission" date="2024-08" db="UniProtKB">
        <authorList>
            <consortium name="EnsemblMetazoa"/>
        </authorList>
    </citation>
    <scope>IDENTIFICATION</scope>
</reference>
<evidence type="ECO:0000256" key="3">
    <source>
        <dbReference type="ARBA" id="ARBA00022490"/>
    </source>
</evidence>
<sequence length="500" mass="53265">MGIVVRQLPEPVMSSVGVHAMTQQQQPNAIASNGGPATKKVLSNGSCSGGPTPAGTPVQNGTSLQGTLVPNRIFVGGISSHTTEGELMQLFSNYGTVKATKIIQDRAGVSKGYGFITFETEEDARRPLRDPDNIVLRERRLNIAPAIKKQPFGRPPTASPYDTHGQADGRSPAPAPHPAALQQTIPPFFFSSTPHFYPSGPAYYASAPVPAMTAAQAQVQVSQAGQEQAAAAAQQAAVYQAPQVYQTQAGHPQAGPYASMMYPQAFYMPQQYPILPYDYQLYGAGAGAPSVNGGMPPPFGPPGPPSSGGSSPPRGPCYAPSTIPAETTIVYTTGPPPPPIFHPAMDPNAGVGAPLYAPAEVPFDHMAHAAAMGHFAPMPPPYLINEENSQYIERPPASITPQSFLTVTPPPEQRRTSTPVVSLLCLDHQQEKDPASMQGGRRPLLHSLPPFANNTYTSPPPYTNPPPPPFQRRGCPMAGPRRSFSRTYNNNNLHHMQVHD</sequence>
<evidence type="ECO:0000313" key="11">
    <source>
        <dbReference type="EnsemblMetazoa" id="XP_019769379.1"/>
    </source>
</evidence>
<feature type="region of interest" description="Disordered" evidence="9">
    <location>
        <begin position="293"/>
        <end position="319"/>
    </location>
</feature>